<evidence type="ECO:0000256" key="2">
    <source>
        <dbReference type="PROSITE-ProRule" id="PRU00335"/>
    </source>
</evidence>
<dbReference type="OrthoDB" id="9810250at2"/>
<keyword evidence="5" id="KW-1185">Reference proteome</keyword>
<dbReference type="InterPro" id="IPR039532">
    <property type="entry name" value="TetR_C_Firmicutes"/>
</dbReference>
<sequence length="191" mass="22523">MAYENKTNLTQENIRRAFLKILKDKKFDDVTINDIVQQAGIHRSSFYRYYEDKYQLAGHIECYIMAHIRENRKKWMQKNPDIDIADPNAMMHLFLAIDKYAPAIHILLGPNGDPSFEVRLRHIMIEKFFENSKYETASNDKLSLLKEFSIDIIIQTYKYWASPKKKLSAKELADLLSDIFQKGFTYAIENM</sequence>
<dbReference type="InterPro" id="IPR001647">
    <property type="entry name" value="HTH_TetR"/>
</dbReference>
<dbReference type="PATRIC" id="fig|1423744.4.peg.952"/>
<reference evidence="4 5" key="1">
    <citation type="journal article" date="2015" name="Genome Announc.">
        <title>Expanding the biotechnology potential of lactobacilli through comparative genomics of 213 strains and associated genera.</title>
        <authorList>
            <person name="Sun Z."/>
            <person name="Harris H.M."/>
            <person name="McCann A."/>
            <person name="Guo C."/>
            <person name="Argimon S."/>
            <person name="Zhang W."/>
            <person name="Yang X."/>
            <person name="Jeffery I.B."/>
            <person name="Cooney J.C."/>
            <person name="Kagawa T.F."/>
            <person name="Liu W."/>
            <person name="Song Y."/>
            <person name="Salvetti E."/>
            <person name="Wrobel A."/>
            <person name="Rasinkangas P."/>
            <person name="Parkhill J."/>
            <person name="Rea M.C."/>
            <person name="O'Sullivan O."/>
            <person name="Ritari J."/>
            <person name="Douillard F.P."/>
            <person name="Paul Ross R."/>
            <person name="Yang R."/>
            <person name="Briner A.E."/>
            <person name="Felis G.E."/>
            <person name="de Vos W.M."/>
            <person name="Barrangou R."/>
            <person name="Klaenhammer T.R."/>
            <person name="Caufield P.W."/>
            <person name="Cui Y."/>
            <person name="Zhang H."/>
            <person name="O'Toole P.W."/>
        </authorList>
    </citation>
    <scope>NUCLEOTIDE SEQUENCE [LARGE SCALE GENOMIC DNA]</scope>
    <source>
        <strain evidence="4 5">DSM 23037</strain>
    </source>
</reference>
<dbReference type="InterPro" id="IPR009057">
    <property type="entry name" value="Homeodomain-like_sf"/>
</dbReference>
<dbReference type="Pfam" id="PF14278">
    <property type="entry name" value="TetR_C_8"/>
    <property type="match status" value="1"/>
</dbReference>
<dbReference type="SUPFAM" id="SSF46689">
    <property type="entry name" value="Homeodomain-like"/>
    <property type="match status" value="1"/>
</dbReference>
<protein>
    <recommendedName>
        <fullName evidence="3">HTH tetR-type domain-containing protein</fullName>
    </recommendedName>
</protein>
<dbReference type="STRING" id="1423744.FC86_GL000926"/>
<dbReference type="Proteomes" id="UP000051378">
    <property type="component" value="Unassembled WGS sequence"/>
</dbReference>
<dbReference type="PANTHER" id="PTHR43479">
    <property type="entry name" value="ACREF/ENVCD OPERON REPRESSOR-RELATED"/>
    <property type="match status" value="1"/>
</dbReference>
<dbReference type="InterPro" id="IPR050624">
    <property type="entry name" value="HTH-type_Tx_Regulator"/>
</dbReference>
<accession>A0A0R2DJH5</accession>
<dbReference type="AlphaFoldDB" id="A0A0R2DJH5"/>
<dbReference type="Gene3D" id="1.10.357.10">
    <property type="entry name" value="Tetracycline Repressor, domain 2"/>
    <property type="match status" value="1"/>
</dbReference>
<gene>
    <name evidence="4" type="ORF">FC86_GL000926</name>
</gene>
<dbReference type="GO" id="GO:0003677">
    <property type="term" value="F:DNA binding"/>
    <property type="evidence" value="ECO:0007669"/>
    <property type="project" value="UniProtKB-UniRule"/>
</dbReference>
<dbReference type="EMBL" id="AYZL01000020">
    <property type="protein sequence ID" value="KRN03814.1"/>
    <property type="molecule type" value="Genomic_DNA"/>
</dbReference>
<evidence type="ECO:0000313" key="5">
    <source>
        <dbReference type="Proteomes" id="UP000051378"/>
    </source>
</evidence>
<dbReference type="PROSITE" id="PS50977">
    <property type="entry name" value="HTH_TETR_2"/>
    <property type="match status" value="1"/>
</dbReference>
<feature type="DNA-binding region" description="H-T-H motif" evidence="2">
    <location>
        <begin position="31"/>
        <end position="50"/>
    </location>
</feature>
<evidence type="ECO:0000256" key="1">
    <source>
        <dbReference type="ARBA" id="ARBA00023125"/>
    </source>
</evidence>
<evidence type="ECO:0000259" key="3">
    <source>
        <dbReference type="PROSITE" id="PS50977"/>
    </source>
</evidence>
<keyword evidence="1 2" id="KW-0238">DNA-binding</keyword>
<dbReference type="Pfam" id="PF00440">
    <property type="entry name" value="TetR_N"/>
    <property type="match status" value="1"/>
</dbReference>
<dbReference type="PANTHER" id="PTHR43479:SF11">
    <property type="entry name" value="ACREF_ENVCD OPERON REPRESSOR-RELATED"/>
    <property type="match status" value="1"/>
</dbReference>
<evidence type="ECO:0000313" key="4">
    <source>
        <dbReference type="EMBL" id="KRN03814.1"/>
    </source>
</evidence>
<organism evidence="4 5">
    <name type="scientific">Holzapfeliella floricola DSM 23037 = JCM 16512</name>
    <dbReference type="NCBI Taxonomy" id="1423744"/>
    <lineage>
        <taxon>Bacteria</taxon>
        <taxon>Bacillati</taxon>
        <taxon>Bacillota</taxon>
        <taxon>Bacilli</taxon>
        <taxon>Lactobacillales</taxon>
        <taxon>Lactobacillaceae</taxon>
        <taxon>Holzapfeliella</taxon>
    </lineage>
</organism>
<proteinExistence type="predicted"/>
<feature type="domain" description="HTH tetR-type" evidence="3">
    <location>
        <begin position="8"/>
        <end position="68"/>
    </location>
</feature>
<dbReference type="RefSeq" id="WP_056975127.1">
    <property type="nucleotide sequence ID" value="NZ_AYZL01000020.1"/>
</dbReference>
<name>A0A0R2DJH5_9LACO</name>
<comment type="caution">
    <text evidence="4">The sequence shown here is derived from an EMBL/GenBank/DDBJ whole genome shotgun (WGS) entry which is preliminary data.</text>
</comment>